<protein>
    <submittedName>
        <fullName evidence="1">Uncharacterized protein</fullName>
    </submittedName>
</protein>
<evidence type="ECO:0000313" key="1">
    <source>
        <dbReference type="EMBL" id="MED6237672.1"/>
    </source>
</evidence>
<reference evidence="1 2" key="1">
    <citation type="submission" date="2021-07" db="EMBL/GenBank/DDBJ databases">
        <authorList>
            <person name="Palmer J.M."/>
        </authorList>
    </citation>
    <scope>NUCLEOTIDE SEQUENCE [LARGE SCALE GENOMIC DNA]</scope>
    <source>
        <strain evidence="1 2">AT_MEX2019</strain>
        <tissue evidence="1">Muscle</tissue>
    </source>
</reference>
<dbReference type="EMBL" id="JAHUTI010018410">
    <property type="protein sequence ID" value="MED6237672.1"/>
    <property type="molecule type" value="Genomic_DNA"/>
</dbReference>
<gene>
    <name evidence="1" type="ORF">ATANTOWER_031087</name>
</gene>
<accession>A0ABU7AHY5</accession>
<dbReference type="Proteomes" id="UP001345963">
    <property type="component" value="Unassembled WGS sequence"/>
</dbReference>
<keyword evidence="2" id="KW-1185">Reference proteome</keyword>
<name>A0ABU7AHY5_9TELE</name>
<evidence type="ECO:0000313" key="2">
    <source>
        <dbReference type="Proteomes" id="UP001345963"/>
    </source>
</evidence>
<organism evidence="1 2">
    <name type="scientific">Ataeniobius toweri</name>
    <dbReference type="NCBI Taxonomy" id="208326"/>
    <lineage>
        <taxon>Eukaryota</taxon>
        <taxon>Metazoa</taxon>
        <taxon>Chordata</taxon>
        <taxon>Craniata</taxon>
        <taxon>Vertebrata</taxon>
        <taxon>Euteleostomi</taxon>
        <taxon>Actinopterygii</taxon>
        <taxon>Neopterygii</taxon>
        <taxon>Teleostei</taxon>
        <taxon>Neoteleostei</taxon>
        <taxon>Acanthomorphata</taxon>
        <taxon>Ovalentaria</taxon>
        <taxon>Atherinomorphae</taxon>
        <taxon>Cyprinodontiformes</taxon>
        <taxon>Goodeidae</taxon>
        <taxon>Ataeniobius</taxon>
    </lineage>
</organism>
<comment type="caution">
    <text evidence="1">The sequence shown here is derived from an EMBL/GenBank/DDBJ whole genome shotgun (WGS) entry which is preliminary data.</text>
</comment>
<proteinExistence type="predicted"/>
<sequence length="101" mass="11336">MSSAGRRTQVDSSSDKDGRKIQTTMLFIQPSVLMIFRGPHAICRYRETHYDSALICMCIFMNLFWLPGNHMLMHVPVPTCVPEVKVSSALTPELSLKPVIG</sequence>